<dbReference type="AlphaFoldDB" id="A0A059L7C6"/>
<evidence type="ECO:0000313" key="1">
    <source>
        <dbReference type="EMBL" id="KDD70111.1"/>
    </source>
</evidence>
<dbReference type="EMBL" id="AZQQ01000062">
    <property type="protein sequence ID" value="KDD70111.1"/>
    <property type="molecule type" value="Genomic_DNA"/>
</dbReference>
<protein>
    <submittedName>
        <fullName evidence="1">Uncharacterized protein</fullName>
    </submittedName>
</protein>
<dbReference type="eggNOG" id="ENOG5032CT3">
    <property type="taxonomic scope" value="Bacteria"/>
</dbReference>
<dbReference type="RefSeq" id="WP_033055226.1">
    <property type="nucleotide sequence ID" value="NZ_AZQQ01000062.1"/>
</dbReference>
<reference evidence="1 2" key="1">
    <citation type="submission" date="2013-12" db="EMBL/GenBank/DDBJ databases">
        <authorList>
            <person name="Formusa P.A."/>
            <person name="Habash M."/>
            <person name="Lee H."/>
            <person name="Trevors J.T."/>
        </authorList>
    </citation>
    <scope>NUCLEOTIDE SEQUENCE [LARGE SCALE GENOMIC DNA]</scope>
    <source>
        <strain evidence="1 2">PD30</strain>
    </source>
</reference>
<accession>A0A059L7C6</accession>
<organism evidence="1 2">
    <name type="scientific">Pseudomonas mandelii PD30</name>
    <dbReference type="NCBI Taxonomy" id="1419583"/>
    <lineage>
        <taxon>Bacteria</taxon>
        <taxon>Pseudomonadati</taxon>
        <taxon>Pseudomonadota</taxon>
        <taxon>Gammaproteobacteria</taxon>
        <taxon>Pseudomonadales</taxon>
        <taxon>Pseudomonadaceae</taxon>
        <taxon>Pseudomonas</taxon>
    </lineage>
</organism>
<dbReference type="Proteomes" id="UP000026739">
    <property type="component" value="Unassembled WGS sequence"/>
</dbReference>
<proteinExistence type="predicted"/>
<comment type="caution">
    <text evidence="1">The sequence shown here is derived from an EMBL/GenBank/DDBJ whole genome shotgun (WGS) entry which is preliminary data.</text>
</comment>
<evidence type="ECO:0000313" key="2">
    <source>
        <dbReference type="Proteomes" id="UP000026739"/>
    </source>
</evidence>
<sequence>MRRRGTKFWLWTNTRLPLHTHEEVLSNGLHIEVQARVSHEGVTQVFIGVYDTDGWAICEEFHDRYAGEHYCVALKWGAQRAREVVADTQEFVAPHRVQLTLSPVITDESVLALRQMEMTERESLKLRSEDAWSEYMAAKAAMLVLMRSTKVDPKDWADHKDRLRQAIDRRACVQRAYLC</sequence>
<name>A0A059L7C6_9PSED</name>
<gene>
    <name evidence="1" type="ORF">V466_05365</name>
</gene>